<keyword evidence="2" id="KW-1133">Transmembrane helix</keyword>
<dbReference type="InterPro" id="IPR029063">
    <property type="entry name" value="SAM-dependent_MTases_sf"/>
</dbReference>
<feature type="transmembrane region" description="Helical" evidence="2">
    <location>
        <begin position="36"/>
        <end position="57"/>
    </location>
</feature>
<feature type="transmembrane region" description="Helical" evidence="2">
    <location>
        <begin position="246"/>
        <end position="263"/>
    </location>
</feature>
<organism evidence="3">
    <name type="scientific">Accumulibacter regalis</name>
    <dbReference type="NCBI Taxonomy" id="522306"/>
    <lineage>
        <taxon>Bacteria</taxon>
        <taxon>Pseudomonadati</taxon>
        <taxon>Pseudomonadota</taxon>
        <taxon>Betaproteobacteria</taxon>
        <taxon>Candidatus Accumulibacter</taxon>
    </lineage>
</organism>
<dbReference type="HOGENOM" id="CLU_021206_0_0_4"/>
<feature type="transmembrane region" description="Helical" evidence="2">
    <location>
        <begin position="98"/>
        <end position="117"/>
    </location>
</feature>
<feature type="transmembrane region" description="Helical" evidence="2">
    <location>
        <begin position="216"/>
        <end position="234"/>
    </location>
</feature>
<evidence type="ECO:0000313" key="3">
    <source>
        <dbReference type="EMBL" id="ACV37305.1"/>
    </source>
</evidence>
<feature type="transmembrane region" description="Helical" evidence="2">
    <location>
        <begin position="297"/>
        <end position="318"/>
    </location>
</feature>
<dbReference type="KEGG" id="app:CAP2UW1_4063"/>
<gene>
    <name evidence="3" type="ordered locus">CAP2UW1_4063</name>
</gene>
<feature type="transmembrane region" description="Helical" evidence="2">
    <location>
        <begin position="385"/>
        <end position="407"/>
    </location>
</feature>
<dbReference type="AlphaFoldDB" id="C7RNB9"/>
<accession>C7RNB9</accession>
<dbReference type="Gene3D" id="3.40.50.150">
    <property type="entry name" value="Vaccinia Virus protein VP39"/>
    <property type="match status" value="1"/>
</dbReference>
<feature type="transmembrane region" description="Helical" evidence="2">
    <location>
        <begin position="330"/>
        <end position="350"/>
    </location>
</feature>
<feature type="transmembrane region" description="Helical" evidence="2">
    <location>
        <begin position="356"/>
        <end position="376"/>
    </location>
</feature>
<dbReference type="OrthoDB" id="9761985at2"/>
<protein>
    <submittedName>
        <fullName evidence="3">Integral membrane protein-like protein</fullName>
    </submittedName>
</protein>
<dbReference type="PANTHER" id="PTHR43317:SF1">
    <property type="entry name" value="THERMOSPERMINE SYNTHASE ACAULIS5"/>
    <property type="match status" value="1"/>
</dbReference>
<dbReference type="NCBIfam" id="NF037959">
    <property type="entry name" value="MFS_SpdSyn"/>
    <property type="match status" value="1"/>
</dbReference>
<sequence length="671" mass="74695" precursor="true">MLSFAVTVFLSAFLLFQIQPIVAKMILPWFGGSSSVWSICLVFFQAELLLGYLYVHLLHESLSPRRQNLVHGALLLLSLATLPVIASPAAQGSGFENPTWNVLIVLAATVGMPYLLLSTTGPLMQAWYARSFNSLMPYRLYALSNLASMVALLSYPVLVEPYFPVRYQGLIWSVGYALFVVACLGSAWQSWQGVASERERTASPPESTPRPPWRECLLWVGLAMTASILLLAITRHLTQDVAPVPFLWVLPLSIYLLSFILCFDAPRYYYRPGFLCALPVAFVALDQVVDNRGMSVPALVALLSVSLFVFCMVCHGELVRRRPPVRHLTLFYLMLSIGGALGGSFVGLLAPALFNAYFELPIGLFLCGALVIIVLWRELKPMWRWLALLALLAYGIRLGGISVDYVADYRRVLRNFYGQLRVSDVTYEGLGVRRAIYHGRINHGEQFLAVEHRRRPTAYYCELSGIGQAIRSLAGEQPRKIGILGLGAGTLATYGRRGDEMRIYEINEQVLDLAREDFTYLADSAARIVPVLGDGRLMLEREPAQNYDLLAIDAFSGDSIPTHLLTLEAMQAYLRQLKDDGVLAIHVTNRYLDLRPVVAGAAAQLGRTALIVDLDPDDGDRFCRHSVWVLLAQPERAAQLAKAMTKVEPLLPRPGFKVWTDDFSNLLNILK</sequence>
<dbReference type="SUPFAM" id="SSF53335">
    <property type="entry name" value="S-adenosyl-L-methionine-dependent methyltransferases"/>
    <property type="match status" value="1"/>
</dbReference>
<evidence type="ECO:0000256" key="1">
    <source>
        <dbReference type="ARBA" id="ARBA00023115"/>
    </source>
</evidence>
<dbReference type="PANTHER" id="PTHR43317">
    <property type="entry name" value="THERMOSPERMINE SYNTHASE ACAULIS5"/>
    <property type="match status" value="1"/>
</dbReference>
<feature type="transmembrane region" description="Helical" evidence="2">
    <location>
        <begin position="69"/>
        <end position="86"/>
    </location>
</feature>
<feature type="transmembrane region" description="Helical" evidence="2">
    <location>
        <begin position="170"/>
        <end position="188"/>
    </location>
</feature>
<keyword evidence="1" id="KW-0620">Polyamine biosynthesis</keyword>
<dbReference type="STRING" id="522306.CAP2UW1_4063"/>
<dbReference type="eggNOG" id="COG4122">
    <property type="taxonomic scope" value="Bacteria"/>
</dbReference>
<dbReference type="GO" id="GO:0006596">
    <property type="term" value="P:polyamine biosynthetic process"/>
    <property type="evidence" value="ECO:0007669"/>
    <property type="project" value="UniProtKB-KW"/>
</dbReference>
<evidence type="ECO:0000256" key="2">
    <source>
        <dbReference type="SAM" id="Phobius"/>
    </source>
</evidence>
<feature type="transmembrane region" description="Helical" evidence="2">
    <location>
        <begin position="268"/>
        <end position="285"/>
    </location>
</feature>
<proteinExistence type="predicted"/>
<feature type="transmembrane region" description="Helical" evidence="2">
    <location>
        <begin position="138"/>
        <end position="158"/>
    </location>
</feature>
<reference evidence="3" key="1">
    <citation type="submission" date="2009-08" db="EMBL/GenBank/DDBJ databases">
        <authorList>
            <consortium name="US DOE Joint Genome Institute"/>
            <person name="Lucas S."/>
            <person name="Copeland A."/>
            <person name="Lapidus A."/>
            <person name="Glavina del Rio T."/>
            <person name="Dalin E."/>
            <person name="Tice H."/>
            <person name="Bruce D."/>
            <person name="Barry K."/>
            <person name="Pitluck S."/>
            <person name="Lowry S."/>
            <person name="Larimer F."/>
            <person name="Land M."/>
            <person name="Hauser L."/>
            <person name="Kyrpides N."/>
            <person name="Ivanova N."/>
            <person name="McMahon K.D."/>
            <person name="Hugenholtz P."/>
        </authorList>
    </citation>
    <scope>NUCLEOTIDE SEQUENCE</scope>
    <source>
        <strain evidence="3">UW-1</strain>
    </source>
</reference>
<name>C7RNB9_ACCRE</name>
<reference evidence="3" key="2">
    <citation type="submission" date="2009-09" db="EMBL/GenBank/DDBJ databases">
        <title>Complete sequence of chromosome of Candidatus Accumulibacter phosphatis clade IIA str. UW-1.</title>
        <authorList>
            <consortium name="US DOE Joint Genome Institute"/>
            <person name="Martin H.G."/>
            <person name="Ivanova N."/>
            <person name="Kunin V."/>
            <person name="Warnecke F."/>
            <person name="Barry K."/>
            <person name="He S."/>
            <person name="Salamov A."/>
            <person name="Szeto E."/>
            <person name="Dalin E."/>
            <person name="Pangilinan J.L."/>
            <person name="Lapidus A."/>
            <person name="Lowry S."/>
            <person name="Kyrpides N.C."/>
            <person name="McMahon K.D."/>
            <person name="Hugenholtz P."/>
        </authorList>
    </citation>
    <scope>NUCLEOTIDE SEQUENCE [LARGE SCALE GENOMIC DNA]</scope>
    <source>
        <strain evidence="3">UW-1</strain>
    </source>
</reference>
<dbReference type="EMBL" id="CP001715">
    <property type="protein sequence ID" value="ACV37305.1"/>
    <property type="molecule type" value="Genomic_DNA"/>
</dbReference>
<keyword evidence="2" id="KW-0812">Transmembrane</keyword>
<keyword evidence="2" id="KW-0472">Membrane</keyword>